<dbReference type="InterPro" id="IPR050188">
    <property type="entry name" value="RluA_PseudoU_synthase"/>
</dbReference>
<dbReference type="InterPro" id="IPR020103">
    <property type="entry name" value="PsdUridine_synth_cat_dom_sf"/>
</dbReference>
<dbReference type="eggNOG" id="COG0564">
    <property type="taxonomic scope" value="Bacteria"/>
</dbReference>
<dbReference type="PaxDb" id="522772-Dacet_0009"/>
<proteinExistence type="inferred from homology"/>
<comment type="catalytic activity">
    <reaction evidence="5">
        <text>a uridine in RNA = a pseudouridine in RNA</text>
        <dbReference type="Rhea" id="RHEA:48348"/>
        <dbReference type="Rhea" id="RHEA-COMP:12068"/>
        <dbReference type="Rhea" id="RHEA-COMP:12069"/>
        <dbReference type="ChEBI" id="CHEBI:65314"/>
        <dbReference type="ChEBI" id="CHEBI:65315"/>
    </reaction>
</comment>
<gene>
    <name evidence="7" type="ordered locus">Dacet_0009</name>
</gene>
<evidence type="ECO:0000256" key="1">
    <source>
        <dbReference type="ARBA" id="ARBA00010876"/>
    </source>
</evidence>
<accession>D4H168</accession>
<evidence type="ECO:0000259" key="6">
    <source>
        <dbReference type="SMART" id="SM00363"/>
    </source>
</evidence>
<dbReference type="CDD" id="cd00165">
    <property type="entry name" value="S4"/>
    <property type="match status" value="1"/>
</dbReference>
<dbReference type="CDD" id="cd02869">
    <property type="entry name" value="PseudoU_synth_RluA_like"/>
    <property type="match status" value="1"/>
</dbReference>
<evidence type="ECO:0000256" key="2">
    <source>
        <dbReference type="ARBA" id="ARBA00023235"/>
    </source>
</evidence>
<protein>
    <recommendedName>
        <fullName evidence="5">Pseudouridine synthase</fullName>
        <ecNumber evidence="5">5.4.99.-</ecNumber>
    </recommendedName>
</protein>
<evidence type="ECO:0000313" key="8">
    <source>
        <dbReference type="Proteomes" id="UP000002012"/>
    </source>
</evidence>
<dbReference type="HOGENOM" id="CLU_016902_4_4_0"/>
<evidence type="ECO:0000256" key="3">
    <source>
        <dbReference type="PIRSR" id="PIRSR606225-1"/>
    </source>
</evidence>
<evidence type="ECO:0000256" key="4">
    <source>
        <dbReference type="PROSITE-ProRule" id="PRU00182"/>
    </source>
</evidence>
<dbReference type="PANTHER" id="PTHR21600">
    <property type="entry name" value="MITOCHONDRIAL RNA PSEUDOURIDINE SYNTHASE"/>
    <property type="match status" value="1"/>
</dbReference>
<dbReference type="InterPro" id="IPR006145">
    <property type="entry name" value="PsdUridine_synth_RsuA/RluA"/>
</dbReference>
<name>D4H168_DENA2</name>
<dbReference type="EMBL" id="CP001968">
    <property type="protein sequence ID" value="ADD66816.1"/>
    <property type="molecule type" value="Genomic_DNA"/>
</dbReference>
<dbReference type="InterPro" id="IPR006224">
    <property type="entry name" value="PsdUridine_synth_RluA-like_CS"/>
</dbReference>
<keyword evidence="2 5" id="KW-0413">Isomerase</keyword>
<feature type="domain" description="RNA-binding S4" evidence="6">
    <location>
        <begin position="17"/>
        <end position="76"/>
    </location>
</feature>
<comment type="similarity">
    <text evidence="1 5">Belongs to the pseudouridine synthase RluA family.</text>
</comment>
<dbReference type="InterPro" id="IPR002942">
    <property type="entry name" value="S4_RNA-bd"/>
</dbReference>
<dbReference type="Pfam" id="PF00849">
    <property type="entry name" value="PseudoU_synth_2"/>
    <property type="match status" value="1"/>
</dbReference>
<sequence length="302" mass="34218">MSGIEKTIKLNVETGNMRLDAYIADNTDISRSFAERLVTDEFVKVNGVSKPKKYKVKSGDSIVIDVPREEVPELTPVKMDIEIIYDCDEFAVINKPAGITVHPAPGHADDTIVNAMLAEFDITDDNDLRPGIVHRLDKDTSGLMIVAKNRKSREVLSKVFADRDIDKRYLAVCWGKPKELEFTIEQPIGRHYKDRKRMCVREDGRYSKSGVRVLKQNNNAFLAEIRIFTGRTHQIRVHMSHAGFPLAGDVVYGHRQSLKLPIKRQALHSFRLAFVSPFTGEDMVFESPLPLDMKELIIGLKL</sequence>
<dbReference type="SUPFAM" id="SSF55174">
    <property type="entry name" value="Alpha-L RNA-binding motif"/>
    <property type="match status" value="1"/>
</dbReference>
<dbReference type="InterPro" id="IPR006225">
    <property type="entry name" value="PsdUridine_synth_RluC/D"/>
</dbReference>
<dbReference type="GO" id="GO:0120159">
    <property type="term" value="F:rRNA pseudouridine synthase activity"/>
    <property type="evidence" value="ECO:0007669"/>
    <property type="project" value="UniProtKB-ARBA"/>
</dbReference>
<dbReference type="InParanoid" id="D4H168"/>
<feature type="active site" evidence="3">
    <location>
        <position position="137"/>
    </location>
</feature>
<evidence type="ECO:0000313" key="7">
    <source>
        <dbReference type="EMBL" id="ADD66816.1"/>
    </source>
</evidence>
<evidence type="ECO:0000256" key="5">
    <source>
        <dbReference type="RuleBase" id="RU362028"/>
    </source>
</evidence>
<dbReference type="SUPFAM" id="SSF55120">
    <property type="entry name" value="Pseudouridine synthase"/>
    <property type="match status" value="1"/>
</dbReference>
<dbReference type="InterPro" id="IPR036986">
    <property type="entry name" value="S4_RNA-bd_sf"/>
</dbReference>
<dbReference type="GO" id="GO:0000455">
    <property type="term" value="P:enzyme-directed rRNA pseudouridine synthesis"/>
    <property type="evidence" value="ECO:0007669"/>
    <property type="project" value="UniProtKB-ARBA"/>
</dbReference>
<dbReference type="AlphaFoldDB" id="D4H168"/>
<dbReference type="KEGG" id="dap:Dacet_0009"/>
<dbReference type="PROSITE" id="PS50889">
    <property type="entry name" value="S4"/>
    <property type="match status" value="1"/>
</dbReference>
<dbReference type="NCBIfam" id="TIGR00005">
    <property type="entry name" value="rluA_subfam"/>
    <property type="match status" value="1"/>
</dbReference>
<dbReference type="PROSITE" id="PS01129">
    <property type="entry name" value="PSI_RLU"/>
    <property type="match status" value="1"/>
</dbReference>
<keyword evidence="4" id="KW-0694">RNA-binding</keyword>
<dbReference type="Gene3D" id="3.30.2350.10">
    <property type="entry name" value="Pseudouridine synthase"/>
    <property type="match status" value="1"/>
</dbReference>
<dbReference type="PANTHER" id="PTHR21600:SF44">
    <property type="entry name" value="RIBOSOMAL LARGE SUBUNIT PSEUDOURIDINE SYNTHASE D"/>
    <property type="match status" value="1"/>
</dbReference>
<dbReference type="SMART" id="SM00363">
    <property type="entry name" value="S4"/>
    <property type="match status" value="1"/>
</dbReference>
<dbReference type="RefSeq" id="WP_013009364.1">
    <property type="nucleotide sequence ID" value="NC_013943.1"/>
</dbReference>
<dbReference type="STRING" id="522772.Dacet_0009"/>
<dbReference type="GO" id="GO:0003723">
    <property type="term" value="F:RNA binding"/>
    <property type="evidence" value="ECO:0007669"/>
    <property type="project" value="UniProtKB-KW"/>
</dbReference>
<organism evidence="7 8">
    <name type="scientific">Denitrovibrio acetiphilus (strain DSM 12809 / NBRC 114555 / N2460)</name>
    <dbReference type="NCBI Taxonomy" id="522772"/>
    <lineage>
        <taxon>Bacteria</taxon>
        <taxon>Pseudomonadati</taxon>
        <taxon>Deferribacterota</taxon>
        <taxon>Deferribacteres</taxon>
        <taxon>Deferribacterales</taxon>
        <taxon>Geovibrionaceae</taxon>
        <taxon>Denitrovibrio</taxon>
    </lineage>
</organism>
<dbReference type="EC" id="5.4.99.-" evidence="5"/>
<dbReference type="Gene3D" id="3.10.290.10">
    <property type="entry name" value="RNA-binding S4 domain"/>
    <property type="match status" value="1"/>
</dbReference>
<dbReference type="FunCoup" id="D4H168">
    <property type="interactions" value="553"/>
</dbReference>
<reference evidence="7 8" key="1">
    <citation type="journal article" date="2010" name="Stand. Genomic Sci.">
        <title>Complete genome sequence of Denitrovibrio acetiphilus type strain (N2460).</title>
        <authorList>
            <person name="Kiss H."/>
            <person name="Lang E."/>
            <person name="Lapidus A."/>
            <person name="Copeland A."/>
            <person name="Nolan M."/>
            <person name="Glavina Del Rio T."/>
            <person name="Chen F."/>
            <person name="Lucas S."/>
            <person name="Tice H."/>
            <person name="Cheng J.F."/>
            <person name="Han C."/>
            <person name="Goodwin L."/>
            <person name="Pitluck S."/>
            <person name="Liolios K."/>
            <person name="Pati A."/>
            <person name="Ivanova N."/>
            <person name="Mavromatis K."/>
            <person name="Chen A."/>
            <person name="Palaniappan K."/>
            <person name="Land M."/>
            <person name="Hauser L."/>
            <person name="Chang Y.J."/>
            <person name="Jeffries C.D."/>
            <person name="Detter J.C."/>
            <person name="Brettin T."/>
            <person name="Spring S."/>
            <person name="Rohde M."/>
            <person name="Goker M."/>
            <person name="Woyke T."/>
            <person name="Bristow J."/>
            <person name="Eisen J.A."/>
            <person name="Markowitz V."/>
            <person name="Hugenholtz P."/>
            <person name="Kyrpides N.C."/>
            <person name="Klenk H.P."/>
        </authorList>
    </citation>
    <scope>NUCLEOTIDE SEQUENCE [LARGE SCALE GENOMIC DNA]</scope>
    <source>
        <strain evidence="8">DSM 12809 / NBRC 114555 / N2460</strain>
    </source>
</reference>
<keyword evidence="8" id="KW-1185">Reference proteome</keyword>
<dbReference type="Proteomes" id="UP000002012">
    <property type="component" value="Chromosome"/>
</dbReference>
<comment type="function">
    <text evidence="5">Responsible for synthesis of pseudouridine from uracil.</text>
</comment>